<gene>
    <name evidence="1" type="ORF">M9H77_06003</name>
</gene>
<evidence type="ECO:0000313" key="1">
    <source>
        <dbReference type="EMBL" id="KAI5675053.1"/>
    </source>
</evidence>
<keyword evidence="2" id="KW-1185">Reference proteome</keyword>
<sequence>MSYSRRSRYSLSPSPDYKYGRSVSRSLSRSRSFSRSRSRGYDSSDVENPGNNLYVTGLSTRVTKRDLEKHFSAEGMVEDVHLVVDPWTRESRGFGFVTMSSVKEADRCIKNLNHSVLEGRVITVEKARRRRGRTPTPGRYLGLRTVRGVEAGLLSILPIGTTAGAGADHTLLFCGADPILDITFGGGHTLLITDTEGHTLVLVPHTAGPQSAGGTDLILPMTGSIPLMTAITEADATDPHPEAFHLGETGSIPLMTAITEADATDPRLEAFHLGLEGIQGEVIHAAHHLGGQREAILAAYLPGATTGATLIKGVQGEAIHAASPLGQRKAPEGALPVAPEVAILQEASLGGVCRHLRDLCQDLLLLSHLHLE</sequence>
<evidence type="ECO:0000313" key="2">
    <source>
        <dbReference type="Proteomes" id="UP001060085"/>
    </source>
</evidence>
<organism evidence="1 2">
    <name type="scientific">Catharanthus roseus</name>
    <name type="common">Madagascar periwinkle</name>
    <name type="synonym">Vinca rosea</name>
    <dbReference type="NCBI Taxonomy" id="4058"/>
    <lineage>
        <taxon>Eukaryota</taxon>
        <taxon>Viridiplantae</taxon>
        <taxon>Streptophyta</taxon>
        <taxon>Embryophyta</taxon>
        <taxon>Tracheophyta</taxon>
        <taxon>Spermatophyta</taxon>
        <taxon>Magnoliopsida</taxon>
        <taxon>eudicotyledons</taxon>
        <taxon>Gunneridae</taxon>
        <taxon>Pentapetalae</taxon>
        <taxon>asterids</taxon>
        <taxon>lamiids</taxon>
        <taxon>Gentianales</taxon>
        <taxon>Apocynaceae</taxon>
        <taxon>Rauvolfioideae</taxon>
        <taxon>Vinceae</taxon>
        <taxon>Catharanthinae</taxon>
        <taxon>Catharanthus</taxon>
    </lineage>
</organism>
<protein>
    <submittedName>
        <fullName evidence="1">Uncharacterized protein</fullName>
    </submittedName>
</protein>
<dbReference type="EMBL" id="CM044702">
    <property type="protein sequence ID" value="KAI5675053.1"/>
    <property type="molecule type" value="Genomic_DNA"/>
</dbReference>
<name>A0ACC0BQV8_CATRO</name>
<accession>A0ACC0BQV8</accession>
<comment type="caution">
    <text evidence="1">The sequence shown here is derived from an EMBL/GenBank/DDBJ whole genome shotgun (WGS) entry which is preliminary data.</text>
</comment>
<dbReference type="Proteomes" id="UP001060085">
    <property type="component" value="Linkage Group LG02"/>
</dbReference>
<proteinExistence type="predicted"/>
<reference evidence="2" key="1">
    <citation type="journal article" date="2023" name="Nat. Plants">
        <title>Single-cell RNA sequencing provides a high-resolution roadmap for understanding the multicellular compartmentation of specialized metabolism.</title>
        <authorList>
            <person name="Sun S."/>
            <person name="Shen X."/>
            <person name="Li Y."/>
            <person name="Li Y."/>
            <person name="Wang S."/>
            <person name="Li R."/>
            <person name="Zhang H."/>
            <person name="Shen G."/>
            <person name="Guo B."/>
            <person name="Wei J."/>
            <person name="Xu J."/>
            <person name="St-Pierre B."/>
            <person name="Chen S."/>
            <person name="Sun C."/>
        </authorList>
    </citation>
    <scope>NUCLEOTIDE SEQUENCE [LARGE SCALE GENOMIC DNA]</scope>
</reference>